<feature type="domain" description="ABC transporter" evidence="8">
    <location>
        <begin position="328"/>
        <end position="564"/>
    </location>
</feature>
<dbReference type="InterPro" id="IPR039421">
    <property type="entry name" value="Type_1_exporter"/>
</dbReference>
<accession>A0A7W6GP54</accession>
<comment type="caution">
    <text evidence="10">The sequence shown here is derived from an EMBL/GenBank/DDBJ whole genome shotgun (WGS) entry which is preliminary data.</text>
</comment>
<dbReference type="PROSITE" id="PS50929">
    <property type="entry name" value="ABC_TM1F"/>
    <property type="match status" value="1"/>
</dbReference>
<dbReference type="AlphaFoldDB" id="A0A7W6GP54"/>
<dbReference type="Pfam" id="PF00005">
    <property type="entry name" value="ABC_tran"/>
    <property type="match status" value="1"/>
</dbReference>
<evidence type="ECO:0000256" key="5">
    <source>
        <dbReference type="ARBA" id="ARBA00022989"/>
    </source>
</evidence>
<dbReference type="GO" id="GO:0030256">
    <property type="term" value="C:type I protein secretion system complex"/>
    <property type="evidence" value="ECO:0007669"/>
    <property type="project" value="InterPro"/>
</dbReference>
<dbReference type="PROSITE" id="PS50893">
    <property type="entry name" value="ABC_TRANSPORTER_2"/>
    <property type="match status" value="1"/>
</dbReference>
<evidence type="ECO:0000313" key="10">
    <source>
        <dbReference type="EMBL" id="MBB3982996.1"/>
    </source>
</evidence>
<evidence type="ECO:0000256" key="1">
    <source>
        <dbReference type="ARBA" id="ARBA00004651"/>
    </source>
</evidence>
<dbReference type="GO" id="GO:0005524">
    <property type="term" value="F:ATP binding"/>
    <property type="evidence" value="ECO:0007669"/>
    <property type="project" value="UniProtKB-KW"/>
</dbReference>
<dbReference type="GO" id="GO:0140359">
    <property type="term" value="F:ABC-type transporter activity"/>
    <property type="evidence" value="ECO:0007669"/>
    <property type="project" value="InterPro"/>
</dbReference>
<dbReference type="InterPro" id="IPR027417">
    <property type="entry name" value="P-loop_NTPase"/>
</dbReference>
<dbReference type="InterPro" id="IPR003439">
    <property type="entry name" value="ABC_transporter-like_ATP-bd"/>
</dbReference>
<dbReference type="SUPFAM" id="SSF52540">
    <property type="entry name" value="P-loop containing nucleoside triphosphate hydrolases"/>
    <property type="match status" value="1"/>
</dbReference>
<dbReference type="EMBL" id="JACIEB010000006">
    <property type="protein sequence ID" value="MBB3982996.1"/>
    <property type="molecule type" value="Genomic_DNA"/>
</dbReference>
<keyword evidence="4 10" id="KW-0067">ATP-binding</keyword>
<proteinExistence type="predicted"/>
<evidence type="ECO:0000256" key="7">
    <source>
        <dbReference type="SAM" id="Phobius"/>
    </source>
</evidence>
<dbReference type="GO" id="GO:0034040">
    <property type="term" value="F:ATPase-coupled lipid transmembrane transporter activity"/>
    <property type="evidence" value="ECO:0007669"/>
    <property type="project" value="TreeGrafter"/>
</dbReference>
<keyword evidence="5 7" id="KW-1133">Transmembrane helix</keyword>
<dbReference type="PROSITE" id="PS00211">
    <property type="entry name" value="ABC_TRANSPORTER_1"/>
    <property type="match status" value="1"/>
</dbReference>
<reference evidence="10 11" key="1">
    <citation type="submission" date="2020-08" db="EMBL/GenBank/DDBJ databases">
        <title>Genomic Encyclopedia of Type Strains, Phase IV (KMG-IV): sequencing the most valuable type-strain genomes for metagenomic binning, comparative biology and taxonomic classification.</title>
        <authorList>
            <person name="Goeker M."/>
        </authorList>
    </citation>
    <scope>NUCLEOTIDE SEQUENCE [LARGE SCALE GENOMIC DNA]</scope>
    <source>
        <strain evidence="10 11">DSM 29348</strain>
    </source>
</reference>
<keyword evidence="11" id="KW-1185">Reference proteome</keyword>
<organism evidence="10 11">
    <name type="scientific">Sphingobium fontiphilum</name>
    <dbReference type="NCBI Taxonomy" id="944425"/>
    <lineage>
        <taxon>Bacteria</taxon>
        <taxon>Pseudomonadati</taxon>
        <taxon>Pseudomonadota</taxon>
        <taxon>Alphaproteobacteria</taxon>
        <taxon>Sphingomonadales</taxon>
        <taxon>Sphingomonadaceae</taxon>
        <taxon>Sphingobium</taxon>
    </lineage>
</organism>
<comment type="subcellular location">
    <subcellularLocation>
        <location evidence="1">Cell membrane</location>
        <topology evidence="1">Multi-pass membrane protein</topology>
    </subcellularLocation>
</comment>
<evidence type="ECO:0000313" key="11">
    <source>
        <dbReference type="Proteomes" id="UP000552757"/>
    </source>
</evidence>
<protein>
    <submittedName>
        <fullName evidence="10">ATP-binding cassette subfamily C protein</fullName>
    </submittedName>
</protein>
<dbReference type="SUPFAM" id="SSF90123">
    <property type="entry name" value="ABC transporter transmembrane region"/>
    <property type="match status" value="1"/>
</dbReference>
<evidence type="ECO:0000259" key="8">
    <source>
        <dbReference type="PROSITE" id="PS50893"/>
    </source>
</evidence>
<dbReference type="InterPro" id="IPR003593">
    <property type="entry name" value="AAA+_ATPase"/>
</dbReference>
<dbReference type="InterPro" id="IPR011527">
    <property type="entry name" value="ABC1_TM_dom"/>
</dbReference>
<dbReference type="Proteomes" id="UP000552757">
    <property type="component" value="Unassembled WGS sequence"/>
</dbReference>
<dbReference type="Pfam" id="PF00664">
    <property type="entry name" value="ABC_membrane"/>
    <property type="match status" value="1"/>
</dbReference>
<dbReference type="GO" id="GO:0030253">
    <property type="term" value="P:protein secretion by the type I secretion system"/>
    <property type="evidence" value="ECO:0007669"/>
    <property type="project" value="InterPro"/>
</dbReference>
<dbReference type="GO" id="GO:0016887">
    <property type="term" value="F:ATP hydrolysis activity"/>
    <property type="evidence" value="ECO:0007669"/>
    <property type="project" value="InterPro"/>
</dbReference>
<dbReference type="InterPro" id="IPR010128">
    <property type="entry name" value="ATPase_T1SS_PrtD-like"/>
</dbReference>
<dbReference type="PANTHER" id="PTHR24221:SF248">
    <property type="entry name" value="ABC TRANSPORTER TRANSMEMBRANE REGION"/>
    <property type="match status" value="1"/>
</dbReference>
<dbReference type="InterPro" id="IPR017871">
    <property type="entry name" value="ABC_transporter-like_CS"/>
</dbReference>
<evidence type="ECO:0000256" key="2">
    <source>
        <dbReference type="ARBA" id="ARBA00022692"/>
    </source>
</evidence>
<feature type="transmembrane region" description="Helical" evidence="7">
    <location>
        <begin position="15"/>
        <end position="41"/>
    </location>
</feature>
<dbReference type="NCBIfam" id="TIGR01842">
    <property type="entry name" value="type_I_sec_PrtD"/>
    <property type="match status" value="1"/>
</dbReference>
<keyword evidence="3" id="KW-0547">Nucleotide-binding</keyword>
<keyword evidence="6 7" id="KW-0472">Membrane</keyword>
<name>A0A7W6GP54_9SPHN</name>
<dbReference type="Gene3D" id="1.20.1560.10">
    <property type="entry name" value="ABC transporter type 1, transmembrane domain"/>
    <property type="match status" value="1"/>
</dbReference>
<evidence type="ECO:0000259" key="9">
    <source>
        <dbReference type="PROSITE" id="PS50929"/>
    </source>
</evidence>
<evidence type="ECO:0000256" key="3">
    <source>
        <dbReference type="ARBA" id="ARBA00022741"/>
    </source>
</evidence>
<feature type="transmembrane region" description="Helical" evidence="7">
    <location>
        <begin position="53"/>
        <end position="70"/>
    </location>
</feature>
<dbReference type="GO" id="GO:0005886">
    <property type="term" value="C:plasma membrane"/>
    <property type="evidence" value="ECO:0007669"/>
    <property type="project" value="UniProtKB-SubCell"/>
</dbReference>
<dbReference type="PANTHER" id="PTHR24221">
    <property type="entry name" value="ATP-BINDING CASSETTE SUB-FAMILY B"/>
    <property type="match status" value="1"/>
</dbReference>
<feature type="domain" description="ABC transmembrane type-1" evidence="9">
    <location>
        <begin position="17"/>
        <end position="296"/>
    </location>
</feature>
<sequence length="572" mass="61008">MGGQLALALGKSRRALWTVGLLSALLNILMLSGSFYMMLVYDSVIPSKSEQTLFALFAMISVIYVFQGLFDMLRGRMLADIGARMDRDIGTQLQKAMTNITLRLGRKPEAGADAMRDFDQIRNYVSGPGPGNLMDLPWIILYFALLTLLHIWLGVATLVGAIILIGLTLYADRKTRAPTESLARHASKRAAMLSEQQRHVEMIHAMGMEGRLWLRWNHNNNAYLAAAARLSRTAGLLGMSSRVFRMFLQSAVLTVGALLVLDNKATGGIIFASSIISSRALAPIDQLLGNWRGLATARSAWNRLEKLFAAAPAAALTTTELPPPAASLSVEKLAIVPPGAQRPVIQNIHFRLSAGDAAIVMGPSAAGKSTLARALANIWQPALGSISLDGASLAQWDSDRLGVHIGYLPQSVELLTGTIAENIARFAEPHDSAAVIAAAKAAGVHDMIVAMPQGYDSFIGVEGANLSGGQRQRIGLARALYGDPFLVVLDEPNSNLDAQGEAALDRAIQGVRDRGGIALVVAHRAGAVARCNFALMLKDGAQVAFGPTEEIFARARAAAPGQAQVVATGNRN</sequence>
<dbReference type="Gene3D" id="3.40.50.300">
    <property type="entry name" value="P-loop containing nucleotide triphosphate hydrolases"/>
    <property type="match status" value="1"/>
</dbReference>
<dbReference type="SMART" id="SM00382">
    <property type="entry name" value="AAA"/>
    <property type="match status" value="1"/>
</dbReference>
<evidence type="ECO:0000256" key="4">
    <source>
        <dbReference type="ARBA" id="ARBA00022840"/>
    </source>
</evidence>
<feature type="transmembrane region" description="Helical" evidence="7">
    <location>
        <begin position="138"/>
        <end position="171"/>
    </location>
</feature>
<evidence type="ECO:0000256" key="6">
    <source>
        <dbReference type="ARBA" id="ARBA00023136"/>
    </source>
</evidence>
<dbReference type="InterPro" id="IPR036640">
    <property type="entry name" value="ABC1_TM_sf"/>
</dbReference>
<gene>
    <name evidence="10" type="ORF">GGR44_002676</name>
</gene>
<keyword evidence="2 7" id="KW-0812">Transmembrane</keyword>